<dbReference type="InterPro" id="IPR008271">
    <property type="entry name" value="Ser/Thr_kinase_AS"/>
</dbReference>
<dbReference type="InterPro" id="IPR011009">
    <property type="entry name" value="Kinase-like_dom_sf"/>
</dbReference>
<evidence type="ECO:0000313" key="4">
    <source>
        <dbReference type="EMBL" id="KAK9137165.1"/>
    </source>
</evidence>
<protein>
    <recommendedName>
        <fullName evidence="3">Protein kinase domain-containing protein</fullName>
    </recommendedName>
</protein>
<comment type="caution">
    <text evidence="4">The sequence shown here is derived from an EMBL/GenBank/DDBJ whole genome shotgun (WGS) entry which is preliminary data.</text>
</comment>
<organism evidence="4 5">
    <name type="scientific">Stephania japonica</name>
    <dbReference type="NCBI Taxonomy" id="461633"/>
    <lineage>
        <taxon>Eukaryota</taxon>
        <taxon>Viridiplantae</taxon>
        <taxon>Streptophyta</taxon>
        <taxon>Embryophyta</taxon>
        <taxon>Tracheophyta</taxon>
        <taxon>Spermatophyta</taxon>
        <taxon>Magnoliopsida</taxon>
        <taxon>Ranunculales</taxon>
        <taxon>Menispermaceae</taxon>
        <taxon>Menispermoideae</taxon>
        <taxon>Cissampelideae</taxon>
        <taxon>Stephania</taxon>
    </lineage>
</organism>
<dbReference type="SMART" id="SM00220">
    <property type="entry name" value="S_TKc"/>
    <property type="match status" value="1"/>
</dbReference>
<keyword evidence="5" id="KW-1185">Reference proteome</keyword>
<dbReference type="GO" id="GO:0004672">
    <property type="term" value="F:protein kinase activity"/>
    <property type="evidence" value="ECO:0007669"/>
    <property type="project" value="InterPro"/>
</dbReference>
<dbReference type="InterPro" id="IPR000719">
    <property type="entry name" value="Prot_kinase_dom"/>
</dbReference>
<proteinExistence type="predicted"/>
<reference evidence="4 5" key="1">
    <citation type="submission" date="2024-01" db="EMBL/GenBank/DDBJ databases">
        <title>Genome assemblies of Stephania.</title>
        <authorList>
            <person name="Yang L."/>
        </authorList>
    </citation>
    <scope>NUCLEOTIDE SEQUENCE [LARGE SCALE GENOMIC DNA]</scope>
    <source>
        <strain evidence="4">QJT</strain>
        <tissue evidence="4">Leaf</tissue>
    </source>
</reference>
<dbReference type="InterPro" id="IPR050117">
    <property type="entry name" value="MAPK"/>
</dbReference>
<gene>
    <name evidence="4" type="ORF">Sjap_007759</name>
</gene>
<dbReference type="SUPFAM" id="SSF56112">
    <property type="entry name" value="Protein kinase-like (PK-like)"/>
    <property type="match status" value="1"/>
</dbReference>
<keyword evidence="2" id="KW-0067">ATP-binding</keyword>
<evidence type="ECO:0000313" key="5">
    <source>
        <dbReference type="Proteomes" id="UP001417504"/>
    </source>
</evidence>
<dbReference type="AlphaFoldDB" id="A0AAP0JP28"/>
<dbReference type="Pfam" id="PF00069">
    <property type="entry name" value="Pkinase"/>
    <property type="match status" value="1"/>
</dbReference>
<dbReference type="PROSITE" id="PS50011">
    <property type="entry name" value="PROTEIN_KINASE_DOM"/>
    <property type="match status" value="1"/>
</dbReference>
<keyword evidence="1" id="KW-0547">Nucleotide-binding</keyword>
<dbReference type="Proteomes" id="UP001417504">
    <property type="component" value="Unassembled WGS sequence"/>
</dbReference>
<dbReference type="Gene3D" id="1.10.510.10">
    <property type="entry name" value="Transferase(Phosphotransferase) domain 1"/>
    <property type="match status" value="2"/>
</dbReference>
<dbReference type="GO" id="GO:0005524">
    <property type="term" value="F:ATP binding"/>
    <property type="evidence" value="ECO:0007669"/>
    <property type="project" value="UniProtKB-KW"/>
</dbReference>
<name>A0AAP0JP28_9MAGN</name>
<dbReference type="PANTHER" id="PTHR24055">
    <property type="entry name" value="MITOGEN-ACTIVATED PROTEIN KINASE"/>
    <property type="match status" value="1"/>
</dbReference>
<evidence type="ECO:0000256" key="2">
    <source>
        <dbReference type="ARBA" id="ARBA00022840"/>
    </source>
</evidence>
<feature type="domain" description="Protein kinase" evidence="3">
    <location>
        <begin position="1"/>
        <end position="139"/>
    </location>
</feature>
<accession>A0AAP0JP28</accession>
<evidence type="ECO:0000256" key="1">
    <source>
        <dbReference type="ARBA" id="ARBA00022741"/>
    </source>
</evidence>
<evidence type="ECO:0000259" key="3">
    <source>
        <dbReference type="PROSITE" id="PS50011"/>
    </source>
</evidence>
<dbReference type="EMBL" id="JBBNAE010000003">
    <property type="protein sequence ID" value="KAK9137165.1"/>
    <property type="molecule type" value="Genomic_DNA"/>
</dbReference>
<dbReference type="PROSITE" id="PS00108">
    <property type="entry name" value="PROTEIN_KINASE_ST"/>
    <property type="match status" value="1"/>
</dbReference>
<sequence>MGLAHMHRRGYVHRDLKPANVLVDFDGLRVKIADLGMAKEVFESSPPGVVEYVTTRWYGAPEMWEEGFRRADLLGLKFPGDEHACGARIWEHPCMVCRWRISKAVPGASEEAVRLIDWLCSWDPSTRPTAMEALQHPFFDI</sequence>